<dbReference type="Proteomes" id="UP001186974">
    <property type="component" value="Unassembled WGS sequence"/>
</dbReference>
<evidence type="ECO:0000313" key="2">
    <source>
        <dbReference type="Proteomes" id="UP001186974"/>
    </source>
</evidence>
<name>A0ACC3CYH0_9PEZI</name>
<keyword evidence="2" id="KW-1185">Reference proteome</keyword>
<reference evidence="1" key="1">
    <citation type="submission" date="2024-09" db="EMBL/GenBank/DDBJ databases">
        <title>Black Yeasts Isolated from many extreme environments.</title>
        <authorList>
            <person name="Coleine C."/>
            <person name="Stajich J.E."/>
            <person name="Selbmann L."/>
        </authorList>
    </citation>
    <scope>NUCLEOTIDE SEQUENCE</scope>
    <source>
        <strain evidence="1">CCFEE 5737</strain>
    </source>
</reference>
<comment type="caution">
    <text evidence="1">The sequence shown here is derived from an EMBL/GenBank/DDBJ whole genome shotgun (WGS) entry which is preliminary data.</text>
</comment>
<protein>
    <submittedName>
        <fullName evidence="1">Uncharacterized protein</fullName>
    </submittedName>
</protein>
<sequence length="464" mass="51696">MSPKMSGLPSVTSSPLLRPSSTTGGISALKAQLDSPLANQCLERPSTLRQMSGTQSDYSVASTTISETGSGSDSEKSSKTAMDTYEISIEHDFVSVDAEVNDVAQPLDSNIHLQSLSRKMTPSDFEPLKVLGKGSFGKVMLVRQKASGRLFAQKQLKKASIVVHKKMVERTRTERAILEQVNRHPFVVKLFYAFQDADKLYLILEYASGGELFHHLSAERLFPEPTVSFYMAELVLAISHLHRNLGVVYRDLKPENCLLDSEGHLLLTDFGLSKVAVDEDDRCKSFLGTVGYMAPEIIQEKEYGFAVDWWSLGVLGYDLLTGSCPWTGNNTKKIEENVVKKPLSVPYYVGPDAKDLFTRLLRKDPAKRLGSNMPKDLQTIKGHRFFKKWDWKKLEKREIEPPIRPFVGDPEDALNFDEEFTGMPLSPRPSEAEVCGSAKVMDDPFGGFSFVASSSFLESGQWGF</sequence>
<accession>A0ACC3CYH0</accession>
<organism evidence="1 2">
    <name type="scientific">Coniosporium uncinatum</name>
    <dbReference type="NCBI Taxonomy" id="93489"/>
    <lineage>
        <taxon>Eukaryota</taxon>
        <taxon>Fungi</taxon>
        <taxon>Dikarya</taxon>
        <taxon>Ascomycota</taxon>
        <taxon>Pezizomycotina</taxon>
        <taxon>Dothideomycetes</taxon>
        <taxon>Dothideomycetes incertae sedis</taxon>
        <taxon>Coniosporium</taxon>
    </lineage>
</organism>
<dbReference type="EMBL" id="JAWDJW010009668">
    <property type="protein sequence ID" value="KAK3057718.1"/>
    <property type="molecule type" value="Genomic_DNA"/>
</dbReference>
<proteinExistence type="predicted"/>
<gene>
    <name evidence="1" type="ORF">LTS18_011498</name>
</gene>
<evidence type="ECO:0000313" key="1">
    <source>
        <dbReference type="EMBL" id="KAK3057718.1"/>
    </source>
</evidence>